<dbReference type="Pfam" id="PF13356">
    <property type="entry name" value="Arm-DNA-bind_3"/>
    <property type="match status" value="1"/>
</dbReference>
<dbReference type="InterPro" id="IPR038488">
    <property type="entry name" value="Integrase_DNA-bd_sf"/>
</dbReference>
<dbReference type="PANTHER" id="PTHR30629:SF2">
    <property type="entry name" value="PROPHAGE INTEGRASE INTS-RELATED"/>
    <property type="match status" value="1"/>
</dbReference>
<protein>
    <submittedName>
        <fullName evidence="4">Phage related integrase</fullName>
    </submittedName>
</protein>
<feature type="domain" description="Integrase DNA-binding" evidence="3">
    <location>
        <begin position="9"/>
        <end position="92"/>
    </location>
</feature>
<sequence length="96" mass="10909">MENNKSVKLTKSVVDKIKPEEGKDQVFYRDEQLKGFALRVTSAGVKSFVVETRIDNKVKRITLGKYGQITAEEARKQAKHLFGQIAKGDNLSLRER</sequence>
<dbReference type="PATRIC" id="fig|466.6.peg.1952"/>
<comment type="caution">
    <text evidence="4">The sequence shown here is derived from an EMBL/GenBank/DDBJ whole genome shotgun (WGS) entry which is preliminary data.</text>
</comment>
<keyword evidence="5" id="KW-1185">Reference proteome</keyword>
<dbReference type="STRING" id="466.Lmac_1852"/>
<name>A0A0W0W0L1_9GAMM</name>
<reference evidence="4 5" key="1">
    <citation type="submission" date="2015-11" db="EMBL/GenBank/DDBJ databases">
        <title>Genomic analysis of 38 Legionella species identifies large and diverse effector repertoires.</title>
        <authorList>
            <person name="Burstein D."/>
            <person name="Amaro F."/>
            <person name="Zusman T."/>
            <person name="Lifshitz Z."/>
            <person name="Cohen O."/>
            <person name="Gilbert J.A."/>
            <person name="Pupko T."/>
            <person name="Shuman H.A."/>
            <person name="Segal G."/>
        </authorList>
    </citation>
    <scope>NUCLEOTIDE SEQUENCE [LARGE SCALE GENOMIC DNA]</scope>
    <source>
        <strain evidence="4 5">PX-1-G2-E2</strain>
    </source>
</reference>
<evidence type="ECO:0000259" key="3">
    <source>
        <dbReference type="Pfam" id="PF13356"/>
    </source>
</evidence>
<organism evidence="4 5">
    <name type="scientific">Legionella maceachernii</name>
    <dbReference type="NCBI Taxonomy" id="466"/>
    <lineage>
        <taxon>Bacteria</taxon>
        <taxon>Pseudomonadati</taxon>
        <taxon>Pseudomonadota</taxon>
        <taxon>Gammaproteobacteria</taxon>
        <taxon>Legionellales</taxon>
        <taxon>Legionellaceae</taxon>
        <taxon>Legionella</taxon>
    </lineage>
</organism>
<dbReference type="Proteomes" id="UP000054908">
    <property type="component" value="Unassembled WGS sequence"/>
</dbReference>
<dbReference type="AlphaFoldDB" id="A0A0W0W0L1"/>
<dbReference type="PANTHER" id="PTHR30629">
    <property type="entry name" value="PROPHAGE INTEGRASE"/>
    <property type="match status" value="1"/>
</dbReference>
<proteinExistence type="inferred from homology"/>
<dbReference type="InterPro" id="IPR050808">
    <property type="entry name" value="Phage_Integrase"/>
</dbReference>
<evidence type="ECO:0000313" key="4">
    <source>
        <dbReference type="EMBL" id="KTD25773.1"/>
    </source>
</evidence>
<evidence type="ECO:0000256" key="2">
    <source>
        <dbReference type="ARBA" id="ARBA00022908"/>
    </source>
</evidence>
<evidence type="ECO:0000256" key="1">
    <source>
        <dbReference type="ARBA" id="ARBA00008857"/>
    </source>
</evidence>
<dbReference type="GO" id="GO:0015074">
    <property type="term" value="P:DNA integration"/>
    <property type="evidence" value="ECO:0007669"/>
    <property type="project" value="UniProtKB-KW"/>
</dbReference>
<comment type="similarity">
    <text evidence="1">Belongs to the 'phage' integrase family.</text>
</comment>
<gene>
    <name evidence="4" type="ORF">Lmac_1852</name>
</gene>
<evidence type="ECO:0000313" key="5">
    <source>
        <dbReference type="Proteomes" id="UP000054908"/>
    </source>
</evidence>
<dbReference type="InterPro" id="IPR025166">
    <property type="entry name" value="Integrase_DNA_bind_dom"/>
</dbReference>
<dbReference type="EMBL" id="LNYL01000043">
    <property type="protein sequence ID" value="KTD25773.1"/>
    <property type="molecule type" value="Genomic_DNA"/>
</dbReference>
<keyword evidence="2" id="KW-0229">DNA integration</keyword>
<dbReference type="Gene3D" id="3.30.160.390">
    <property type="entry name" value="Integrase, DNA-binding domain"/>
    <property type="match status" value="1"/>
</dbReference>
<accession>A0A0W0W0L1</accession>